<keyword evidence="2" id="KW-0378">Hydrolase</keyword>
<dbReference type="Proteomes" id="UP000442535">
    <property type="component" value="Unassembled WGS sequence"/>
</dbReference>
<evidence type="ECO:0000259" key="1">
    <source>
        <dbReference type="Pfam" id="PF12697"/>
    </source>
</evidence>
<protein>
    <submittedName>
        <fullName evidence="2">Alpha/beta hydrolase</fullName>
    </submittedName>
</protein>
<dbReference type="InterPro" id="IPR050266">
    <property type="entry name" value="AB_hydrolase_sf"/>
</dbReference>
<proteinExistence type="predicted"/>
<feature type="domain" description="AB hydrolase-1" evidence="1">
    <location>
        <begin position="28"/>
        <end position="262"/>
    </location>
</feature>
<name>A0A7K0K1N7_9ACTO</name>
<accession>A0A7K0K1N7</accession>
<dbReference type="PANTHER" id="PTHR43798">
    <property type="entry name" value="MONOACYLGLYCEROL LIPASE"/>
    <property type="match status" value="1"/>
</dbReference>
<reference evidence="2 3" key="1">
    <citation type="submission" date="2019-08" db="EMBL/GenBank/DDBJ databases">
        <title>In-depth cultivation of the pig gut microbiome towards novel bacterial diversity and tailored functional studies.</title>
        <authorList>
            <person name="Wylensek D."/>
            <person name="Hitch T.C.A."/>
            <person name="Clavel T."/>
        </authorList>
    </citation>
    <scope>NUCLEOTIDE SEQUENCE [LARGE SCALE GENOMIC DNA]</scope>
    <source>
        <strain evidence="2 3">RF-GAM-744-WT-7</strain>
    </source>
</reference>
<keyword evidence="3" id="KW-1185">Reference proteome</keyword>
<evidence type="ECO:0000313" key="3">
    <source>
        <dbReference type="Proteomes" id="UP000442535"/>
    </source>
</evidence>
<evidence type="ECO:0000313" key="2">
    <source>
        <dbReference type="EMBL" id="MST49401.1"/>
    </source>
</evidence>
<dbReference type="EMBL" id="VUMY01000006">
    <property type="protein sequence ID" value="MST49401.1"/>
    <property type="molecule type" value="Genomic_DNA"/>
</dbReference>
<dbReference type="InterPro" id="IPR029058">
    <property type="entry name" value="AB_hydrolase_fold"/>
</dbReference>
<dbReference type="GO" id="GO:0016020">
    <property type="term" value="C:membrane"/>
    <property type="evidence" value="ECO:0007669"/>
    <property type="project" value="TreeGrafter"/>
</dbReference>
<organism evidence="2 3">
    <name type="scientific">Mobiluncus porci</name>
    <dbReference type="NCBI Taxonomy" id="2652278"/>
    <lineage>
        <taxon>Bacteria</taxon>
        <taxon>Bacillati</taxon>
        <taxon>Actinomycetota</taxon>
        <taxon>Actinomycetes</taxon>
        <taxon>Actinomycetales</taxon>
        <taxon>Actinomycetaceae</taxon>
        <taxon>Mobiluncus</taxon>
    </lineage>
</organism>
<dbReference type="Pfam" id="PF12697">
    <property type="entry name" value="Abhydrolase_6"/>
    <property type="match status" value="1"/>
</dbReference>
<comment type="caution">
    <text evidence="2">The sequence shown here is derived from an EMBL/GenBank/DDBJ whole genome shotgun (WGS) entry which is preliminary data.</text>
</comment>
<dbReference type="SUPFAM" id="SSF53474">
    <property type="entry name" value="alpha/beta-Hydrolases"/>
    <property type="match status" value="1"/>
</dbReference>
<dbReference type="PANTHER" id="PTHR43798:SF33">
    <property type="entry name" value="HYDROLASE, PUTATIVE (AFU_ORTHOLOGUE AFUA_2G14860)-RELATED"/>
    <property type="match status" value="1"/>
</dbReference>
<dbReference type="AlphaFoldDB" id="A0A7K0K1N7"/>
<dbReference type="GO" id="GO:0016787">
    <property type="term" value="F:hydrolase activity"/>
    <property type="evidence" value="ECO:0007669"/>
    <property type="project" value="UniProtKB-KW"/>
</dbReference>
<dbReference type="Gene3D" id="3.40.50.1820">
    <property type="entry name" value="alpha/beta hydrolase"/>
    <property type="match status" value="1"/>
</dbReference>
<dbReference type="InterPro" id="IPR000073">
    <property type="entry name" value="AB_hydrolase_1"/>
</dbReference>
<sequence>MIEKTYETPRGTIHYWVGGEVSHPAPRLVFLPGLTADHRLFNAQLAHFASRYPTLVWDAPGHAASRPFDLTFSLADKARWLHEILVQEGFDRPVLVGQSMGGYVAQSYLQQFPGSIAGLVSIDSAPLGRAYTTAAELWLLKRMEPIYRLYPWKLLLRHGSNGVATTASGRALMREMMLTYDPDPAGYARLAGHGYRILAEAMEADLPYRIDCPALLICGEKDHAGSTRRYNRAWQAKTGIPLKWVKDAGHNANTDQPEVVNRLIDEFIETLRHHPGE</sequence>
<gene>
    <name evidence="2" type="ORF">FYJ63_03990</name>
</gene>